<evidence type="ECO:0000313" key="3">
    <source>
        <dbReference type="EMBL" id="SDC00115.1"/>
    </source>
</evidence>
<dbReference type="Gene3D" id="3.30.750.24">
    <property type="entry name" value="STAS domain"/>
    <property type="match status" value="1"/>
</dbReference>
<keyword evidence="4" id="KW-1185">Reference proteome</keyword>
<dbReference type="EMBL" id="FMZE01000001">
    <property type="protein sequence ID" value="SDC00115.1"/>
    <property type="molecule type" value="Genomic_DNA"/>
</dbReference>
<organism evidence="3 4">
    <name type="scientific">Prauserella marina</name>
    <dbReference type="NCBI Taxonomy" id="530584"/>
    <lineage>
        <taxon>Bacteria</taxon>
        <taxon>Bacillati</taxon>
        <taxon>Actinomycetota</taxon>
        <taxon>Actinomycetes</taxon>
        <taxon>Pseudonocardiales</taxon>
        <taxon>Pseudonocardiaceae</taxon>
        <taxon>Prauserella</taxon>
    </lineage>
</organism>
<gene>
    <name evidence="3" type="ORF">SAMN05421630_1016</name>
</gene>
<protein>
    <recommendedName>
        <fullName evidence="2">Anti-sigma factor antagonist</fullName>
    </recommendedName>
</protein>
<dbReference type="PROSITE" id="PS50801">
    <property type="entry name" value="STAS"/>
    <property type="match status" value="1"/>
</dbReference>
<proteinExistence type="inferred from homology"/>
<dbReference type="RefSeq" id="WP_091794644.1">
    <property type="nucleotide sequence ID" value="NZ_CP016353.1"/>
</dbReference>
<dbReference type="SUPFAM" id="SSF52091">
    <property type="entry name" value="SpoIIaa-like"/>
    <property type="match status" value="1"/>
</dbReference>
<sequence length="123" mass="13134">MPELPPHSPLLDISDERRGDSLIVRVHGEIDLSTGPPLEQHLRGALESLRSPNPLVVDLSGVDFLGSSGLALLLHTHEAAQRRGTPLRIVAAQRAIRRPVEAVGLRTTLSLHPTVESALGSPG</sequence>
<evidence type="ECO:0000313" key="4">
    <source>
        <dbReference type="Proteomes" id="UP000199494"/>
    </source>
</evidence>
<dbReference type="GO" id="GO:0043856">
    <property type="term" value="F:anti-sigma factor antagonist activity"/>
    <property type="evidence" value="ECO:0007669"/>
    <property type="project" value="InterPro"/>
</dbReference>
<evidence type="ECO:0000256" key="1">
    <source>
        <dbReference type="ARBA" id="ARBA00009013"/>
    </source>
</evidence>
<dbReference type="Pfam" id="PF01740">
    <property type="entry name" value="STAS"/>
    <property type="match status" value="1"/>
</dbReference>
<dbReference type="InterPro" id="IPR036513">
    <property type="entry name" value="STAS_dom_sf"/>
</dbReference>
<dbReference type="InterPro" id="IPR002645">
    <property type="entry name" value="STAS_dom"/>
</dbReference>
<dbReference type="AlphaFoldDB" id="A0A222VMA1"/>
<dbReference type="Proteomes" id="UP000199494">
    <property type="component" value="Unassembled WGS sequence"/>
</dbReference>
<dbReference type="KEGG" id="pmad:BAY61_08240"/>
<dbReference type="PANTHER" id="PTHR33495">
    <property type="entry name" value="ANTI-SIGMA FACTOR ANTAGONIST TM_1081-RELATED-RELATED"/>
    <property type="match status" value="1"/>
</dbReference>
<dbReference type="STRING" id="530584.SAMN05421630_1016"/>
<evidence type="ECO:0000256" key="2">
    <source>
        <dbReference type="RuleBase" id="RU003749"/>
    </source>
</evidence>
<dbReference type="CDD" id="cd07043">
    <property type="entry name" value="STAS_anti-anti-sigma_factors"/>
    <property type="match status" value="1"/>
</dbReference>
<reference evidence="3 4" key="1">
    <citation type="submission" date="2016-10" db="EMBL/GenBank/DDBJ databases">
        <authorList>
            <person name="de Groot N.N."/>
        </authorList>
    </citation>
    <scope>NUCLEOTIDE SEQUENCE [LARGE SCALE GENOMIC DNA]</scope>
    <source>
        <strain evidence="3 4">CGMCC 4.5506</strain>
    </source>
</reference>
<dbReference type="PANTHER" id="PTHR33495:SF2">
    <property type="entry name" value="ANTI-SIGMA FACTOR ANTAGONIST TM_1081-RELATED"/>
    <property type="match status" value="1"/>
</dbReference>
<comment type="similarity">
    <text evidence="1 2">Belongs to the anti-sigma-factor antagonist family.</text>
</comment>
<accession>A0A222VMA1</accession>
<dbReference type="InterPro" id="IPR003658">
    <property type="entry name" value="Anti-sigma_ant"/>
</dbReference>
<name>A0A222VMA1_9PSEU</name>
<dbReference type="OrthoDB" id="3555865at2"/>
<dbReference type="NCBIfam" id="TIGR00377">
    <property type="entry name" value="ant_ant_sig"/>
    <property type="match status" value="1"/>
</dbReference>